<proteinExistence type="predicted"/>
<dbReference type="AlphaFoldDB" id="A0AAV5AJB1"/>
<reference evidence="1" key="1">
    <citation type="submission" date="2021-10" db="EMBL/GenBank/DDBJ databases">
        <title>De novo Genome Assembly of Clathrus columnatus (Basidiomycota, Fungi) Using Illumina and Nanopore Sequence Data.</title>
        <authorList>
            <person name="Ogiso-Tanaka E."/>
            <person name="Itagaki H."/>
            <person name="Hosoya T."/>
            <person name="Hosaka K."/>
        </authorList>
    </citation>
    <scope>NUCLEOTIDE SEQUENCE</scope>
    <source>
        <strain evidence="1">MO-923</strain>
    </source>
</reference>
<accession>A0AAV5AJB1</accession>
<keyword evidence="2" id="KW-1185">Reference proteome</keyword>
<comment type="caution">
    <text evidence="1">The sequence shown here is derived from an EMBL/GenBank/DDBJ whole genome shotgun (WGS) entry which is preliminary data.</text>
</comment>
<evidence type="ECO:0000313" key="2">
    <source>
        <dbReference type="Proteomes" id="UP001050691"/>
    </source>
</evidence>
<gene>
    <name evidence="1" type="ORF">Clacol_008998</name>
</gene>
<evidence type="ECO:0000313" key="1">
    <source>
        <dbReference type="EMBL" id="GJJ14731.1"/>
    </source>
</evidence>
<dbReference type="Proteomes" id="UP001050691">
    <property type="component" value="Unassembled WGS sequence"/>
</dbReference>
<organism evidence="1 2">
    <name type="scientific">Clathrus columnatus</name>
    <dbReference type="NCBI Taxonomy" id="1419009"/>
    <lineage>
        <taxon>Eukaryota</taxon>
        <taxon>Fungi</taxon>
        <taxon>Dikarya</taxon>
        <taxon>Basidiomycota</taxon>
        <taxon>Agaricomycotina</taxon>
        <taxon>Agaricomycetes</taxon>
        <taxon>Phallomycetidae</taxon>
        <taxon>Phallales</taxon>
        <taxon>Clathraceae</taxon>
        <taxon>Clathrus</taxon>
    </lineage>
</organism>
<protein>
    <submittedName>
        <fullName evidence="1">Uncharacterized protein</fullName>
    </submittedName>
</protein>
<dbReference type="EMBL" id="BPWL01000010">
    <property type="protein sequence ID" value="GJJ14731.1"/>
    <property type="molecule type" value="Genomic_DNA"/>
</dbReference>
<name>A0AAV5AJB1_9AGAM</name>
<sequence>MSIEIIVHHFTKSKDDLTPQVMQSARAIVQTSVLDSTVWRAAKRFTPYYYKPKANSFEWRCIPPKVHLQPPPCSLEDWDSSLPSLVPSFYLFRTDEFESTDFSKLFLIHKSTSYHQSTLSTSSIPFRRFAADLDTNLVTRVYKRARVTNVDDESNSNFSIFQTIPLPHYLEVPFPTRPPPKGIDQIPDFPIACCIIPLVRIHLPYSRAAWVIPLRGSVPVKGASAAQPCKTPIRSSSSAIIWNESALSQFWAFLLQQRVNNHFGPLSFAYIYASPSQKQKCNSELPGLLEYIKIYHDTRYALKFRTVLDCFRWTNRTFQRSPAPALERIFKGKKLVLVDETCQPILLA</sequence>